<evidence type="ECO:0000256" key="1">
    <source>
        <dbReference type="SAM" id="MobiDB-lite"/>
    </source>
</evidence>
<feature type="region of interest" description="Disordered" evidence="1">
    <location>
        <begin position="103"/>
        <end position="135"/>
    </location>
</feature>
<comment type="caution">
    <text evidence="2">The sequence shown here is derived from an EMBL/GenBank/DDBJ whole genome shotgun (WGS) entry which is preliminary data.</text>
</comment>
<organism evidence="2 3">
    <name type="scientific">Methylobacterium cerastii</name>
    <dbReference type="NCBI Taxonomy" id="932741"/>
    <lineage>
        <taxon>Bacteria</taxon>
        <taxon>Pseudomonadati</taxon>
        <taxon>Pseudomonadota</taxon>
        <taxon>Alphaproteobacteria</taxon>
        <taxon>Hyphomicrobiales</taxon>
        <taxon>Methylobacteriaceae</taxon>
        <taxon>Methylobacterium</taxon>
    </lineage>
</organism>
<gene>
    <name evidence="2" type="ORF">AFCDBAGC_4655</name>
</gene>
<accession>A0ABQ4QND1</accession>
<proteinExistence type="predicted"/>
<reference evidence="2 3" key="1">
    <citation type="journal article" date="2021" name="Front. Microbiol.">
        <title>Comprehensive Comparative Genomics and Phenotyping of Methylobacterium Species.</title>
        <authorList>
            <person name="Alessa O."/>
            <person name="Ogura Y."/>
            <person name="Fujitani Y."/>
            <person name="Takami H."/>
            <person name="Hayashi T."/>
            <person name="Sahin N."/>
            <person name="Tani A."/>
        </authorList>
    </citation>
    <scope>NUCLEOTIDE SEQUENCE [LARGE SCALE GENOMIC DNA]</scope>
    <source>
        <strain evidence="2 3">DSM 23679</strain>
    </source>
</reference>
<feature type="compositionally biased region" description="Basic residues" evidence="1">
    <location>
        <begin position="125"/>
        <end position="135"/>
    </location>
</feature>
<name>A0ABQ4QND1_9HYPH</name>
<evidence type="ECO:0000313" key="2">
    <source>
        <dbReference type="EMBL" id="GJD46771.1"/>
    </source>
</evidence>
<sequence length="135" mass="14254">MGAAAAIHVAQKLGAVGIPVRNIVMVEAWNPEPIPANVAAATHFYSTRFAGLIRPGPGNEGLVENIDLNGQIPEIETASHVAMSQMALVQDLVIDKAGVRDDKDQAGTTVAAKSRSLCRDATVAPRRRTPPAPKR</sequence>
<evidence type="ECO:0000313" key="3">
    <source>
        <dbReference type="Proteomes" id="UP001055117"/>
    </source>
</evidence>
<protein>
    <submittedName>
        <fullName evidence="2">Uncharacterized protein</fullName>
    </submittedName>
</protein>
<dbReference type="EMBL" id="BPQG01000090">
    <property type="protein sequence ID" value="GJD46771.1"/>
    <property type="molecule type" value="Genomic_DNA"/>
</dbReference>
<keyword evidence="3" id="KW-1185">Reference proteome</keyword>
<dbReference type="Proteomes" id="UP001055117">
    <property type="component" value="Unassembled WGS sequence"/>
</dbReference>